<dbReference type="FunFam" id="2.60.120.330:FF:000038">
    <property type="entry name" value="Si:dkey-10o6.2"/>
    <property type="match status" value="1"/>
</dbReference>
<organism evidence="4 5">
    <name type="scientific">Gonapodya prolifera (strain JEL478)</name>
    <name type="common">Monoblepharis prolifera</name>
    <dbReference type="NCBI Taxonomy" id="1344416"/>
    <lineage>
        <taxon>Eukaryota</taxon>
        <taxon>Fungi</taxon>
        <taxon>Fungi incertae sedis</taxon>
        <taxon>Chytridiomycota</taxon>
        <taxon>Chytridiomycota incertae sedis</taxon>
        <taxon>Monoblepharidomycetes</taxon>
        <taxon>Monoblepharidales</taxon>
        <taxon>Gonapodyaceae</taxon>
        <taxon>Gonapodya</taxon>
    </lineage>
</organism>
<evidence type="ECO:0000256" key="2">
    <source>
        <dbReference type="SAM" id="MobiDB-lite"/>
    </source>
</evidence>
<dbReference type="STRING" id="1344416.A0A139ATD7"/>
<dbReference type="InterPro" id="IPR005123">
    <property type="entry name" value="Oxoglu/Fe-dep_dioxygenase_dom"/>
</dbReference>
<name>A0A139ATD7_GONPJ</name>
<dbReference type="Pfam" id="PF03171">
    <property type="entry name" value="2OG-FeII_Oxy"/>
    <property type="match status" value="1"/>
</dbReference>
<dbReference type="OrthoDB" id="288590at2759"/>
<dbReference type="OMA" id="FWHVGRE"/>
<sequence length="333" mass="37335">MNGHADEPSAFPIIDFSAFAGDASPESRIETGKRIVNAYKTSGFIYLVNHGILPEEIDTVFKTARHFFEDLPVDDKLKLSLDDPEANRGYLGPGRERVAMKEDSKEKADANREATPDIKESFEIGKEPHPKFANKWPEHMPEFRSNVMPFWERCHELHLKVLDAIALGFELPSGYFTPFADKKDHNLRVLYYPEVEVSKLLKPGQARIGAHTDYGTLTLLFQDSVGGLQVQTPQGDWVDATPIPGSIVVNAGDLLARWSNDIIKSNPHRVMSPSAEKIVHNKFPLRQSVAFFCNPNFDATITVLDPCVTPEKPAAYPPVSTRDYLVQRLSVTY</sequence>
<keyword evidence="4" id="KW-0223">Dioxygenase</keyword>
<comment type="similarity">
    <text evidence="1">Belongs to the iron/ascorbate-dependent oxidoreductase family.</text>
</comment>
<dbReference type="PANTHER" id="PTHR47990">
    <property type="entry name" value="2-OXOGLUTARATE (2OG) AND FE(II)-DEPENDENT OXYGENASE SUPERFAMILY PROTEIN-RELATED"/>
    <property type="match status" value="1"/>
</dbReference>
<dbReference type="Gene3D" id="2.60.120.330">
    <property type="entry name" value="B-lactam Antibiotic, Isopenicillin N Synthase, Chain"/>
    <property type="match status" value="1"/>
</dbReference>
<dbReference type="EMBL" id="KQ965736">
    <property type="protein sequence ID" value="KXS19997.1"/>
    <property type="molecule type" value="Genomic_DNA"/>
</dbReference>
<dbReference type="GO" id="GO:0051213">
    <property type="term" value="F:dioxygenase activity"/>
    <property type="evidence" value="ECO:0007669"/>
    <property type="project" value="UniProtKB-KW"/>
</dbReference>
<feature type="compositionally biased region" description="Basic and acidic residues" evidence="2">
    <location>
        <begin position="94"/>
        <end position="114"/>
    </location>
</feature>
<dbReference type="InterPro" id="IPR050231">
    <property type="entry name" value="Iron_ascorbate_oxido_reductase"/>
</dbReference>
<evidence type="ECO:0000313" key="4">
    <source>
        <dbReference type="EMBL" id="KXS19997.1"/>
    </source>
</evidence>
<accession>A0A139ATD7</accession>
<evidence type="ECO:0000256" key="1">
    <source>
        <dbReference type="RuleBase" id="RU003682"/>
    </source>
</evidence>
<gene>
    <name evidence="4" type="ORF">M427DRAFT_119818</name>
</gene>
<proteinExistence type="inferred from homology"/>
<dbReference type="PRINTS" id="PR00682">
    <property type="entry name" value="IPNSYNTHASE"/>
</dbReference>
<dbReference type="InterPro" id="IPR044861">
    <property type="entry name" value="IPNS-like_FE2OG_OXY"/>
</dbReference>
<keyword evidence="1" id="KW-0408">Iron</keyword>
<keyword evidence="5" id="KW-1185">Reference proteome</keyword>
<feature type="region of interest" description="Disordered" evidence="2">
    <location>
        <begin position="88"/>
        <end position="114"/>
    </location>
</feature>
<dbReference type="AlphaFoldDB" id="A0A139ATD7"/>
<keyword evidence="1" id="KW-0560">Oxidoreductase</keyword>
<reference evidence="4 5" key="1">
    <citation type="journal article" date="2015" name="Genome Biol. Evol.">
        <title>Phylogenomic analyses indicate that early fungi evolved digesting cell walls of algal ancestors of land plants.</title>
        <authorList>
            <person name="Chang Y."/>
            <person name="Wang S."/>
            <person name="Sekimoto S."/>
            <person name="Aerts A.L."/>
            <person name="Choi C."/>
            <person name="Clum A."/>
            <person name="LaButti K.M."/>
            <person name="Lindquist E.A."/>
            <person name="Yee Ngan C."/>
            <person name="Ohm R.A."/>
            <person name="Salamov A.A."/>
            <person name="Grigoriev I.V."/>
            <person name="Spatafora J.W."/>
            <person name="Berbee M.L."/>
        </authorList>
    </citation>
    <scope>NUCLEOTIDE SEQUENCE [LARGE SCALE GENOMIC DNA]</scope>
    <source>
        <strain evidence="4 5">JEL478</strain>
    </source>
</reference>
<evidence type="ECO:0000259" key="3">
    <source>
        <dbReference type="PROSITE" id="PS51471"/>
    </source>
</evidence>
<evidence type="ECO:0000313" key="5">
    <source>
        <dbReference type="Proteomes" id="UP000070544"/>
    </source>
</evidence>
<feature type="domain" description="Fe2OG dioxygenase" evidence="3">
    <location>
        <begin position="182"/>
        <end position="295"/>
    </location>
</feature>
<dbReference type="Pfam" id="PF14226">
    <property type="entry name" value="DIOX_N"/>
    <property type="match status" value="1"/>
</dbReference>
<dbReference type="GO" id="GO:0046872">
    <property type="term" value="F:metal ion binding"/>
    <property type="evidence" value="ECO:0007669"/>
    <property type="project" value="UniProtKB-KW"/>
</dbReference>
<keyword evidence="1" id="KW-0479">Metal-binding</keyword>
<dbReference type="InterPro" id="IPR027443">
    <property type="entry name" value="IPNS-like_sf"/>
</dbReference>
<dbReference type="PROSITE" id="PS51471">
    <property type="entry name" value="FE2OG_OXY"/>
    <property type="match status" value="1"/>
</dbReference>
<dbReference type="SUPFAM" id="SSF51197">
    <property type="entry name" value="Clavaminate synthase-like"/>
    <property type="match status" value="1"/>
</dbReference>
<dbReference type="Proteomes" id="UP000070544">
    <property type="component" value="Unassembled WGS sequence"/>
</dbReference>
<protein>
    <submittedName>
        <fullName evidence="4">Thymine dioxygenase</fullName>
    </submittedName>
</protein>
<dbReference type="InterPro" id="IPR026992">
    <property type="entry name" value="DIOX_N"/>
</dbReference>